<reference evidence="1" key="1">
    <citation type="submission" date="2021-01" db="EMBL/GenBank/DDBJ databases">
        <title>Draft genome of Pantoea agglomerans Eh 335.</title>
        <authorList>
            <person name="Emsley S.A."/>
            <person name="Oline D.K."/>
            <person name="Saw J.H."/>
            <person name="Ushijima B."/>
            <person name="Videau P."/>
            <person name="Koyack M.J."/>
        </authorList>
    </citation>
    <scope>NUCLEOTIDE SEQUENCE</scope>
    <source>
        <strain evidence="1">Eh 335</strain>
    </source>
</reference>
<evidence type="ECO:0000313" key="2">
    <source>
        <dbReference type="Proteomes" id="UP000633731"/>
    </source>
</evidence>
<comment type="caution">
    <text evidence="1">The sequence shown here is derived from an EMBL/GenBank/DDBJ whole genome shotgun (WGS) entry which is preliminary data.</text>
</comment>
<dbReference type="EMBL" id="JAEOXF010000004">
    <property type="protein sequence ID" value="MBK4725348.1"/>
    <property type="molecule type" value="Genomic_DNA"/>
</dbReference>
<name>A0ACC5RL69_ENTAG</name>
<keyword evidence="2" id="KW-1185">Reference proteome</keyword>
<accession>A0ACC5RL69</accession>
<protein>
    <submittedName>
        <fullName evidence="1">Efflux RND transporter periplasmic adaptor subunit</fullName>
    </submittedName>
</protein>
<dbReference type="Proteomes" id="UP000633731">
    <property type="component" value="Unassembled WGS sequence"/>
</dbReference>
<proteinExistence type="predicted"/>
<gene>
    <name evidence="1" type="ORF">JJL49_08935</name>
</gene>
<evidence type="ECO:0000313" key="1">
    <source>
        <dbReference type="EMBL" id="MBK4725348.1"/>
    </source>
</evidence>
<sequence>MFNKSIARLSLIPMFYLLSGCDAPTETTVSETPPVSVIVETLVLQPVTQEQVFAGRVTAFRTAQIRPQVSGIITAMHFSQGSEIRPGQALFQIDPAPFKADVNSAAAAVEKAEASYRQLVARAARLQKLHGSGAISQQDHEDAASNAAQAKATVSETRAMLARKQLDLSYATVKAPIGGRIDENFVTEGALVSSSDSQPMAIVQQIDRVYVDVRQPASAIQTLPATAPVRADILSASGEPFSNSARILFTGISVDTGTGDVMMRLEVDNPQHALLPGMYVQAKISRQLAAEGVVIPQEALVRNGDVTQVWLDKGGKAKAVTIRLGETLSGHYFVRAGLNAGDRLITQGGGKLQEGMPVNAGDKKQHP</sequence>
<organism evidence="1 2">
    <name type="scientific">Enterobacter agglomerans</name>
    <name type="common">Erwinia herbicola</name>
    <name type="synonym">Pantoea agglomerans</name>
    <dbReference type="NCBI Taxonomy" id="549"/>
    <lineage>
        <taxon>Bacteria</taxon>
        <taxon>Pseudomonadati</taxon>
        <taxon>Pseudomonadota</taxon>
        <taxon>Gammaproteobacteria</taxon>
        <taxon>Enterobacterales</taxon>
        <taxon>Erwiniaceae</taxon>
        <taxon>Pantoea</taxon>
        <taxon>Pantoea agglomerans group</taxon>
    </lineage>
</organism>